<dbReference type="EMBL" id="KN832975">
    <property type="protein sequence ID" value="KIM89372.1"/>
    <property type="molecule type" value="Genomic_DNA"/>
</dbReference>
<dbReference type="AlphaFoldDB" id="A0A0C3CHV8"/>
<evidence type="ECO:0000256" key="3">
    <source>
        <dbReference type="ARBA" id="ARBA00006702"/>
    </source>
</evidence>
<keyword evidence="14" id="KW-1185">Reference proteome</keyword>
<dbReference type="PROSITE" id="PS01032">
    <property type="entry name" value="PPM_1"/>
    <property type="match status" value="1"/>
</dbReference>
<dbReference type="FunFam" id="3.60.40.10:FF:000016">
    <property type="entry name" value="Protein phosphatase 2C"/>
    <property type="match status" value="1"/>
</dbReference>
<name>A0A0C3CHV8_PILCF</name>
<evidence type="ECO:0000313" key="13">
    <source>
        <dbReference type="EMBL" id="KIM89372.1"/>
    </source>
</evidence>
<dbReference type="FunCoup" id="A0A0C3CHV8">
    <property type="interactions" value="903"/>
</dbReference>
<dbReference type="PROSITE" id="PS51746">
    <property type="entry name" value="PPM_2"/>
    <property type="match status" value="1"/>
</dbReference>
<dbReference type="GO" id="GO:0046872">
    <property type="term" value="F:metal ion binding"/>
    <property type="evidence" value="ECO:0007669"/>
    <property type="project" value="UniProtKB-KW"/>
</dbReference>
<dbReference type="PANTHER" id="PTHR13832:SF565">
    <property type="entry name" value="AT28366P-RELATED"/>
    <property type="match status" value="1"/>
</dbReference>
<feature type="compositionally biased region" description="Acidic residues" evidence="11">
    <location>
        <begin position="390"/>
        <end position="404"/>
    </location>
</feature>
<keyword evidence="8" id="KW-0464">Manganese</keyword>
<dbReference type="InterPro" id="IPR036457">
    <property type="entry name" value="PPM-type-like_dom_sf"/>
</dbReference>
<sequence length="525" mass="56579">MGQTLSSPATDKRSKSGGDARFYYSISEMQGWRITMEDAHAIVLSLDEGEEKSNTFFAVYDGHGGGSVAKFAGSNVHKRLVSEEAYREKRYEEALKRAFLGTDQDLLADPAHTRDPSGCTAVAALVTGDGKIYVANAGDSRSVLSVKGAVKALSFDHKPLNETEKARISGAGGYVEYGRVNGNLALSRALGDFEFKKNFSLIPEKQVITADPDVSVHEIAEEDEFLVIACDGIWDCLSSQQVVDFVRFKVSEGKDLTEISEMMCDHCLAPDTSSGAGIGCDNMTVLIVAILGGRTKEEWYSWITDRVKQNYGYQTPATVPQIYAQSRLMAFKARREAQEERDRMRAERESGGLMSAGSAFGGFARALGTTGGITFHPAGGISGGHLIFGDDSDDDSEEDEMDGVEEGRSFFSDTLGIGGPRSPDATSNLKAQLDDFEKEIRDDDFDGGKHQSDGDEEKVDGLGTQDLPEDNVKTPQGEAPPPPKPLPNGDVKPVAQLKSQPGGDEPSPVVKAEGLMDGTEDPTKT</sequence>
<dbReference type="EC" id="3.1.3.16" evidence="4"/>
<dbReference type="InterPro" id="IPR000222">
    <property type="entry name" value="PP2C_BS"/>
</dbReference>
<evidence type="ECO:0000256" key="10">
    <source>
        <dbReference type="RuleBase" id="RU003465"/>
    </source>
</evidence>
<comment type="cofactor">
    <cofactor evidence="2">
        <name>Mg(2+)</name>
        <dbReference type="ChEBI" id="CHEBI:18420"/>
    </cofactor>
</comment>
<comment type="cofactor">
    <cofactor evidence="1">
        <name>Mn(2+)</name>
        <dbReference type="ChEBI" id="CHEBI:29035"/>
    </cofactor>
</comment>
<dbReference type="InterPro" id="IPR001932">
    <property type="entry name" value="PPM-type_phosphatase-like_dom"/>
</dbReference>
<comment type="catalytic activity">
    <reaction evidence="9">
        <text>O-phospho-L-threonyl-[protein] + H2O = L-threonyl-[protein] + phosphate</text>
        <dbReference type="Rhea" id="RHEA:47004"/>
        <dbReference type="Rhea" id="RHEA-COMP:11060"/>
        <dbReference type="Rhea" id="RHEA-COMP:11605"/>
        <dbReference type="ChEBI" id="CHEBI:15377"/>
        <dbReference type="ChEBI" id="CHEBI:30013"/>
        <dbReference type="ChEBI" id="CHEBI:43474"/>
        <dbReference type="ChEBI" id="CHEBI:61977"/>
        <dbReference type="EC" id="3.1.3.16"/>
    </reaction>
    <physiologicalReaction direction="left-to-right" evidence="9">
        <dbReference type="Rhea" id="RHEA:47005"/>
    </physiologicalReaction>
</comment>
<dbReference type="HOGENOM" id="CLU_013173_4_3_1"/>
<evidence type="ECO:0000256" key="8">
    <source>
        <dbReference type="ARBA" id="ARBA00023211"/>
    </source>
</evidence>
<dbReference type="Gene3D" id="3.60.40.10">
    <property type="entry name" value="PPM-type phosphatase domain"/>
    <property type="match status" value="1"/>
</dbReference>
<feature type="compositionally biased region" description="Basic and acidic residues" evidence="11">
    <location>
        <begin position="432"/>
        <end position="453"/>
    </location>
</feature>
<dbReference type="STRING" id="765440.A0A0C3CHV8"/>
<dbReference type="Pfam" id="PF00481">
    <property type="entry name" value="PP2C"/>
    <property type="match status" value="1"/>
</dbReference>
<evidence type="ECO:0000259" key="12">
    <source>
        <dbReference type="PROSITE" id="PS51746"/>
    </source>
</evidence>
<reference evidence="14" key="2">
    <citation type="submission" date="2015-01" db="EMBL/GenBank/DDBJ databases">
        <title>Evolutionary Origins and Diversification of the Mycorrhizal Mutualists.</title>
        <authorList>
            <consortium name="DOE Joint Genome Institute"/>
            <consortium name="Mycorrhizal Genomics Consortium"/>
            <person name="Kohler A."/>
            <person name="Kuo A."/>
            <person name="Nagy L.G."/>
            <person name="Floudas D."/>
            <person name="Copeland A."/>
            <person name="Barry K.W."/>
            <person name="Cichocki N."/>
            <person name="Veneault-Fourrey C."/>
            <person name="LaButti K."/>
            <person name="Lindquist E.A."/>
            <person name="Lipzen A."/>
            <person name="Lundell T."/>
            <person name="Morin E."/>
            <person name="Murat C."/>
            <person name="Riley R."/>
            <person name="Ohm R."/>
            <person name="Sun H."/>
            <person name="Tunlid A."/>
            <person name="Henrissat B."/>
            <person name="Grigoriev I.V."/>
            <person name="Hibbett D.S."/>
            <person name="Martin F."/>
        </authorList>
    </citation>
    <scope>NUCLEOTIDE SEQUENCE [LARGE SCALE GENOMIC DNA]</scope>
    <source>
        <strain evidence="14">F 1598</strain>
    </source>
</reference>
<dbReference type="SMART" id="SM00332">
    <property type="entry name" value="PP2Cc"/>
    <property type="match status" value="1"/>
</dbReference>
<reference evidence="13 14" key="1">
    <citation type="submission" date="2014-04" db="EMBL/GenBank/DDBJ databases">
        <authorList>
            <consortium name="DOE Joint Genome Institute"/>
            <person name="Kuo A."/>
            <person name="Tarkka M."/>
            <person name="Buscot F."/>
            <person name="Kohler A."/>
            <person name="Nagy L.G."/>
            <person name="Floudas D."/>
            <person name="Copeland A."/>
            <person name="Barry K.W."/>
            <person name="Cichocki N."/>
            <person name="Veneault-Fourrey C."/>
            <person name="LaButti K."/>
            <person name="Lindquist E.A."/>
            <person name="Lipzen A."/>
            <person name="Lundell T."/>
            <person name="Morin E."/>
            <person name="Murat C."/>
            <person name="Sun H."/>
            <person name="Tunlid A."/>
            <person name="Henrissat B."/>
            <person name="Grigoriev I.V."/>
            <person name="Hibbett D.S."/>
            <person name="Martin F."/>
            <person name="Nordberg H.P."/>
            <person name="Cantor M.N."/>
            <person name="Hua S.X."/>
        </authorList>
    </citation>
    <scope>NUCLEOTIDE SEQUENCE [LARGE SCALE GENOMIC DNA]</scope>
    <source>
        <strain evidence="13 14">F 1598</strain>
    </source>
</reference>
<evidence type="ECO:0000256" key="2">
    <source>
        <dbReference type="ARBA" id="ARBA00001946"/>
    </source>
</evidence>
<comment type="similarity">
    <text evidence="3 10">Belongs to the PP2C family.</text>
</comment>
<dbReference type="OrthoDB" id="10264738at2759"/>
<keyword evidence="7 10" id="KW-0904">Protein phosphatase</keyword>
<feature type="domain" description="PPM-type phosphatase" evidence="12">
    <location>
        <begin position="23"/>
        <end position="290"/>
    </location>
</feature>
<dbReference type="Proteomes" id="UP000054166">
    <property type="component" value="Unassembled WGS sequence"/>
</dbReference>
<keyword evidence="6 10" id="KW-0378">Hydrolase</keyword>
<keyword evidence="5" id="KW-0479">Metal-binding</keyword>
<accession>A0A0C3CHV8</accession>
<evidence type="ECO:0000256" key="5">
    <source>
        <dbReference type="ARBA" id="ARBA00022723"/>
    </source>
</evidence>
<evidence type="ECO:0000256" key="6">
    <source>
        <dbReference type="ARBA" id="ARBA00022801"/>
    </source>
</evidence>
<dbReference type="CDD" id="cd00143">
    <property type="entry name" value="PP2Cc"/>
    <property type="match status" value="1"/>
</dbReference>
<evidence type="ECO:0000256" key="1">
    <source>
        <dbReference type="ARBA" id="ARBA00001936"/>
    </source>
</evidence>
<dbReference type="SUPFAM" id="SSF81606">
    <property type="entry name" value="PP2C-like"/>
    <property type="match status" value="1"/>
</dbReference>
<dbReference type="PANTHER" id="PTHR13832">
    <property type="entry name" value="PROTEIN PHOSPHATASE 2C"/>
    <property type="match status" value="1"/>
</dbReference>
<gene>
    <name evidence="13" type="ORF">PILCRDRAFT_222214</name>
</gene>
<evidence type="ECO:0000256" key="7">
    <source>
        <dbReference type="ARBA" id="ARBA00022912"/>
    </source>
</evidence>
<evidence type="ECO:0000256" key="9">
    <source>
        <dbReference type="ARBA" id="ARBA00048832"/>
    </source>
</evidence>
<evidence type="ECO:0000256" key="11">
    <source>
        <dbReference type="SAM" id="MobiDB-lite"/>
    </source>
</evidence>
<dbReference type="InParanoid" id="A0A0C3CHV8"/>
<evidence type="ECO:0000313" key="14">
    <source>
        <dbReference type="Proteomes" id="UP000054166"/>
    </source>
</evidence>
<proteinExistence type="inferred from homology"/>
<dbReference type="InterPro" id="IPR015655">
    <property type="entry name" value="PP2C"/>
</dbReference>
<evidence type="ECO:0000256" key="4">
    <source>
        <dbReference type="ARBA" id="ARBA00013081"/>
    </source>
</evidence>
<feature type="region of interest" description="Disordered" evidence="11">
    <location>
        <begin position="382"/>
        <end position="525"/>
    </location>
</feature>
<organism evidence="13 14">
    <name type="scientific">Piloderma croceum (strain F 1598)</name>
    <dbReference type="NCBI Taxonomy" id="765440"/>
    <lineage>
        <taxon>Eukaryota</taxon>
        <taxon>Fungi</taxon>
        <taxon>Dikarya</taxon>
        <taxon>Basidiomycota</taxon>
        <taxon>Agaricomycotina</taxon>
        <taxon>Agaricomycetes</taxon>
        <taxon>Agaricomycetidae</taxon>
        <taxon>Atheliales</taxon>
        <taxon>Atheliaceae</taxon>
        <taxon>Piloderma</taxon>
    </lineage>
</organism>
<dbReference type="GO" id="GO:0004722">
    <property type="term" value="F:protein serine/threonine phosphatase activity"/>
    <property type="evidence" value="ECO:0007669"/>
    <property type="project" value="UniProtKB-EC"/>
</dbReference>
<protein>
    <recommendedName>
        <fullName evidence="4">protein-serine/threonine phosphatase</fullName>
        <ecNumber evidence="4">3.1.3.16</ecNumber>
    </recommendedName>
</protein>